<dbReference type="InterPro" id="IPR001173">
    <property type="entry name" value="Glyco_trans_2-like"/>
</dbReference>
<dbReference type="PANTHER" id="PTHR43685">
    <property type="entry name" value="GLYCOSYLTRANSFERASE"/>
    <property type="match status" value="1"/>
</dbReference>
<name>A0ABV7BNS5_9PROT</name>
<evidence type="ECO:0000313" key="2">
    <source>
        <dbReference type="EMBL" id="MFC2998789.1"/>
    </source>
</evidence>
<comment type="caution">
    <text evidence="2">The sequence shown here is derived from an EMBL/GenBank/DDBJ whole genome shotgun (WGS) entry which is preliminary data.</text>
</comment>
<dbReference type="RefSeq" id="WP_216834374.1">
    <property type="nucleotide sequence ID" value="NZ_JAFNJS010000001.1"/>
</dbReference>
<keyword evidence="3" id="KW-1185">Reference proteome</keyword>
<protein>
    <submittedName>
        <fullName evidence="2">Glycosyltransferase family 2 protein</fullName>
    </submittedName>
</protein>
<proteinExistence type="predicted"/>
<sequence>MRISLICPVYDTPPTLLRAATASVLGAAPAPAEGGAAAGIVQLVLVDDASRSEATREVLQQLAAEDRRVLVLRSPRNRGPASARNLGLQAAIGDWVGFLDADDLWLPGHLQRLGAVAAANPDAAWIGAGHCLLQPDGECTPAQGLPAVWGTPLAPGLRRHAGPALTRLLLANFWMHLGAMVVRRSVLQQAGGFAEGLSYGEDIHLMARLSVLAPLHYLEEQGYAWRRGRPSLTSSAARLRFDSLRVHRVAAQDPLLRGFAREHRWARYKATKGLALNNLLAERRGAALHAALRAWLVDPRELGDLSHFLRLWFGGTEGRDLQRYSQAEQFTVRSAS</sequence>
<gene>
    <name evidence="2" type="ORF">ACFOD3_02730</name>
</gene>
<dbReference type="Proteomes" id="UP001595420">
    <property type="component" value="Unassembled WGS sequence"/>
</dbReference>
<evidence type="ECO:0000259" key="1">
    <source>
        <dbReference type="Pfam" id="PF00535"/>
    </source>
</evidence>
<dbReference type="CDD" id="cd00761">
    <property type="entry name" value="Glyco_tranf_GTA_type"/>
    <property type="match status" value="1"/>
</dbReference>
<dbReference type="PANTHER" id="PTHR43685:SF2">
    <property type="entry name" value="GLYCOSYLTRANSFERASE 2-LIKE DOMAIN-CONTAINING PROTEIN"/>
    <property type="match status" value="1"/>
</dbReference>
<accession>A0ABV7BNS5</accession>
<reference evidence="3" key="1">
    <citation type="journal article" date="2019" name="Int. J. Syst. Evol. Microbiol.">
        <title>The Global Catalogue of Microorganisms (GCM) 10K type strain sequencing project: providing services to taxonomists for standard genome sequencing and annotation.</title>
        <authorList>
            <consortium name="The Broad Institute Genomics Platform"/>
            <consortium name="The Broad Institute Genome Sequencing Center for Infectious Disease"/>
            <person name="Wu L."/>
            <person name="Ma J."/>
        </authorList>
    </citation>
    <scope>NUCLEOTIDE SEQUENCE [LARGE SCALE GENOMIC DNA]</scope>
    <source>
        <strain evidence="3">CGMCC 1.16855</strain>
    </source>
</reference>
<evidence type="ECO:0000313" key="3">
    <source>
        <dbReference type="Proteomes" id="UP001595420"/>
    </source>
</evidence>
<dbReference type="EMBL" id="JBHRSB010000001">
    <property type="protein sequence ID" value="MFC2998789.1"/>
    <property type="molecule type" value="Genomic_DNA"/>
</dbReference>
<feature type="domain" description="Glycosyltransferase 2-like" evidence="1">
    <location>
        <begin position="4"/>
        <end position="128"/>
    </location>
</feature>
<dbReference type="InterPro" id="IPR050834">
    <property type="entry name" value="Glycosyltransf_2"/>
</dbReference>
<dbReference type="Pfam" id="PF00535">
    <property type="entry name" value="Glycos_transf_2"/>
    <property type="match status" value="1"/>
</dbReference>
<organism evidence="2 3">
    <name type="scientific">Falsiroseomonas tokyonensis</name>
    <dbReference type="NCBI Taxonomy" id="430521"/>
    <lineage>
        <taxon>Bacteria</taxon>
        <taxon>Pseudomonadati</taxon>
        <taxon>Pseudomonadota</taxon>
        <taxon>Alphaproteobacteria</taxon>
        <taxon>Acetobacterales</taxon>
        <taxon>Roseomonadaceae</taxon>
        <taxon>Falsiroseomonas</taxon>
    </lineage>
</organism>